<dbReference type="AlphaFoldDB" id="A0A2S9YXG4"/>
<evidence type="ECO:0000313" key="3">
    <source>
        <dbReference type="EMBL" id="PRQ09752.1"/>
    </source>
</evidence>
<dbReference type="OrthoDB" id="5484241at2"/>
<accession>A0A2S9YXG4</accession>
<dbReference type="GO" id="GO:0006508">
    <property type="term" value="P:proteolysis"/>
    <property type="evidence" value="ECO:0007669"/>
    <property type="project" value="InterPro"/>
</dbReference>
<gene>
    <name evidence="3" type="ORF">ENSA7_05070</name>
</gene>
<dbReference type="Proteomes" id="UP000238823">
    <property type="component" value="Unassembled WGS sequence"/>
</dbReference>
<dbReference type="InterPro" id="IPR030397">
    <property type="entry name" value="SEPARIN_core_dom"/>
</dbReference>
<feature type="domain" description="Peptidase C50" evidence="2">
    <location>
        <begin position="743"/>
        <end position="857"/>
    </location>
</feature>
<evidence type="ECO:0000313" key="4">
    <source>
        <dbReference type="Proteomes" id="UP000238823"/>
    </source>
</evidence>
<dbReference type="Gene3D" id="1.25.40.10">
    <property type="entry name" value="Tetratricopeptide repeat domain"/>
    <property type="match status" value="1"/>
</dbReference>
<dbReference type="EMBL" id="PVNL01000013">
    <property type="protein sequence ID" value="PRQ09752.1"/>
    <property type="molecule type" value="Genomic_DNA"/>
</dbReference>
<dbReference type="PROSITE" id="PS51257">
    <property type="entry name" value="PROKAR_LIPOPROTEIN"/>
    <property type="match status" value="1"/>
</dbReference>
<dbReference type="InterPro" id="IPR024983">
    <property type="entry name" value="CHAT_dom"/>
</dbReference>
<organism evidence="3 4">
    <name type="scientific">Enhygromyxa salina</name>
    <dbReference type="NCBI Taxonomy" id="215803"/>
    <lineage>
        <taxon>Bacteria</taxon>
        <taxon>Pseudomonadati</taxon>
        <taxon>Myxococcota</taxon>
        <taxon>Polyangia</taxon>
        <taxon>Nannocystales</taxon>
        <taxon>Nannocystaceae</taxon>
        <taxon>Enhygromyxa</taxon>
    </lineage>
</organism>
<dbReference type="PROSITE" id="PS51700">
    <property type="entry name" value="SEPARIN"/>
    <property type="match status" value="1"/>
</dbReference>
<reference evidence="3 4" key="1">
    <citation type="submission" date="2018-03" db="EMBL/GenBank/DDBJ databases">
        <title>Draft Genome Sequences of the Obligatory Marine Myxobacteria Enhygromyxa salina SWB007.</title>
        <authorList>
            <person name="Poehlein A."/>
            <person name="Moghaddam J.A."/>
            <person name="Harms H."/>
            <person name="Alanjari M."/>
            <person name="Koenig G.M."/>
            <person name="Daniel R."/>
            <person name="Schaeberle T.F."/>
        </authorList>
    </citation>
    <scope>NUCLEOTIDE SEQUENCE [LARGE SCALE GENOMIC DNA]</scope>
    <source>
        <strain evidence="3 4">SWB007</strain>
    </source>
</reference>
<protein>
    <submittedName>
        <fullName evidence="3">CHAT domain protein</fullName>
    </submittedName>
</protein>
<name>A0A2S9YXG4_9BACT</name>
<comment type="caution">
    <text evidence="3">The sequence shown here is derived from an EMBL/GenBank/DDBJ whole genome shotgun (WGS) entry which is preliminary data.</text>
</comment>
<dbReference type="GO" id="GO:0004197">
    <property type="term" value="F:cysteine-type endopeptidase activity"/>
    <property type="evidence" value="ECO:0007669"/>
    <property type="project" value="InterPro"/>
</dbReference>
<dbReference type="RefSeq" id="WP_106087592.1">
    <property type="nucleotide sequence ID" value="NZ_PVNL01000013.1"/>
</dbReference>
<feature type="chain" id="PRO_5015698363" evidence="1">
    <location>
        <begin position="19"/>
        <end position="936"/>
    </location>
</feature>
<evidence type="ECO:0000259" key="2">
    <source>
        <dbReference type="PROSITE" id="PS51700"/>
    </source>
</evidence>
<dbReference type="Pfam" id="PF12770">
    <property type="entry name" value="CHAT"/>
    <property type="match status" value="1"/>
</dbReference>
<sequence>MRRLALFVLLALVWLASGCPRSSDRYGGPVASREQPVIPDVPTPTIEFVGCRHIEAGACHLDQGREAELSVWVDIQAKAGIQVTVDGEPVDAPSVAADGGQRLSLQLAPQAERVEIDASPAWTDPFVLRLVRERVAAVVTEAEQLSREGDPARAIELLSAALEPGDALPPTERLAVLQRLRRLLGGVDRSLALGRTEEAAELARGIGRTRDLADCAAAATVLSIQAGDLANAQRWTQTLEAAGADLPEARVWGRYYGGVLAARTGDLSGSVRALEDARRGAERLGMFRITLVASEQLATLLAELGRGDEALAVARDVLASAAAPSVSCQDRARALGNVGWINLLLAEAELPHDPARPLLEAQLAAVDEGGACPNPYNAARVNLALVALAEHEPEEAWDWVRDAAAVTVPAYLQPWVAEIEAQIGVATGREELIPALVRRPDLGEGEPGMRWIAIVRHARLLEAYGLHDAAIEALEAAELLLEDTLGGVGVDPGRELFLSGRRASAEGLVDLLIRAGRIDEAFCRARLARGRTLRTIDRAARIASLSPQQRTDREALLFGFMTARDTLAAERRQDWEFSAPERERRERRRADRMAEAMALLDRALGMVSDTREPPSCAALPPIRDGELTLMQFPAGGGGSWVFVADAQGVSVTPVVDPPVLGHRDHDHEHDHEHDHAWARHVLDPNAARLHAAEQIRVIPTGAGWGVAFHALAFDGGVLLDAAPIVYALDLPTRPDPSRGAADLARALVVANPSNDLPQAQTEASEVERRLLGGGWTVEHLQGAAATGQAMAEAMSDVALLHYAGHGTHGGPSGWEAALVLHDSDRLSVIDILALPRVPAAVVLSGCDTATVNEQTLTGGMNLGRAFVLAGASWVLAADGKVDDALARDIGVSLYERAADAAGAHGQLDGAAALRDAQLRLRSQGVPGWQAFRVVVP</sequence>
<keyword evidence="1" id="KW-0732">Signal</keyword>
<proteinExistence type="predicted"/>
<dbReference type="InterPro" id="IPR011990">
    <property type="entry name" value="TPR-like_helical_dom_sf"/>
</dbReference>
<evidence type="ECO:0000256" key="1">
    <source>
        <dbReference type="SAM" id="SignalP"/>
    </source>
</evidence>
<feature type="signal peptide" evidence="1">
    <location>
        <begin position="1"/>
        <end position="18"/>
    </location>
</feature>